<evidence type="ECO:0000313" key="7">
    <source>
        <dbReference type="Proteomes" id="UP000556201"/>
    </source>
</evidence>
<dbReference type="AlphaFoldDB" id="A0A1Z3U7N6"/>
<evidence type="ECO:0000313" key="4">
    <source>
        <dbReference type="EMBL" id="SPU55189.1"/>
    </source>
</evidence>
<reference evidence="2" key="2">
    <citation type="submission" date="2017-12" db="EMBL/GenBank/DDBJ databases">
        <title>FDA dAtabase for Regulatory Grade micrObial Sequences (FDA-ARGOS): Supporting development and validation of Infectious Disease Dx tests.</title>
        <authorList>
            <person name="Campos J."/>
            <person name="Goldberg B."/>
            <person name="Tallon L."/>
            <person name="Sadzewicz L."/>
            <person name="Sengamalay N."/>
            <person name="Ott S."/>
            <person name="Godinez A."/>
            <person name="Nagaraj S."/>
            <person name="Vavikolanu K."/>
            <person name="Vyas G."/>
            <person name="Nadendla S."/>
            <person name="Aluvathingal J."/>
            <person name="Geyer C."/>
            <person name="Nandy P."/>
            <person name="Hobson J."/>
            <person name="Sichtig H."/>
        </authorList>
    </citation>
    <scope>NUCLEOTIDE SEQUENCE</scope>
    <source>
        <strain evidence="2">FDAARGOS_289</strain>
    </source>
</reference>
<dbReference type="EMBL" id="CP022048">
    <property type="protein sequence ID" value="ASE39288.1"/>
    <property type="molecule type" value="Genomic_DNA"/>
</dbReference>
<name>A0A1Z3U7N6_BREVE</name>
<reference evidence="5" key="1">
    <citation type="submission" date="2017-06" db="EMBL/GenBank/DDBJ databases">
        <title>FDA dAtabase for Regulatory Grade micrObial Sequences (FDA-ARGOS): Supporting development and validation of Infectious Disease Dx tests.</title>
        <authorList>
            <person name="Minogue T."/>
            <person name="Wolcott M."/>
            <person name="Wasieloski L."/>
            <person name="Aguilar W."/>
            <person name="Moore D."/>
            <person name="Tallon L."/>
            <person name="Sadzewicz L."/>
            <person name="Sengamalay N."/>
            <person name="Ott S."/>
            <person name="Godinez A."/>
            <person name="Nagaraj S."/>
            <person name="Nadendla S."/>
            <person name="Geyer C."/>
            <person name="Sichtig H."/>
        </authorList>
    </citation>
    <scope>NUCLEOTIDE SEQUENCE [LARGE SCALE GENOMIC DNA]</scope>
    <source>
        <strain evidence="5">FDAARGOS_289</strain>
    </source>
</reference>
<protein>
    <submittedName>
        <fullName evidence="2">Uncharacterized protein</fullName>
    </submittedName>
</protein>
<evidence type="ECO:0000313" key="3">
    <source>
        <dbReference type="EMBL" id="MBB5772579.1"/>
    </source>
</evidence>
<keyword evidence="1" id="KW-0472">Membrane</keyword>
<reference evidence="4 6" key="3">
    <citation type="submission" date="2018-06" db="EMBL/GenBank/DDBJ databases">
        <authorList>
            <consortium name="Pathogen Informatics"/>
            <person name="Doyle S."/>
        </authorList>
    </citation>
    <scope>NUCLEOTIDE SEQUENCE [LARGE SCALE GENOMIC DNA]</scope>
    <source>
        <strain evidence="4 6">NCTC11166</strain>
    </source>
</reference>
<sequence>MARNLDDLLAGSAATPLGRSLDGLEPLVWSRVDALRGERLASQLRLGAVAMALVTGLTAGGVGAVAAPRPAGEMAIFTVDAGLSPLVRLETGR</sequence>
<dbReference type="EMBL" id="UAQP01000014">
    <property type="protein sequence ID" value="SPU55189.1"/>
    <property type="molecule type" value="Genomic_DNA"/>
</dbReference>
<dbReference type="Proteomes" id="UP000251186">
    <property type="component" value="Unassembled WGS sequence"/>
</dbReference>
<evidence type="ECO:0000313" key="2">
    <source>
        <dbReference type="EMBL" id="ASE39288.1"/>
    </source>
</evidence>
<evidence type="ECO:0000313" key="5">
    <source>
        <dbReference type="Proteomes" id="UP000197050"/>
    </source>
</evidence>
<organism evidence="2 5">
    <name type="scientific">Brevundimonas vesicularis</name>
    <name type="common">Pseudomonas vesicularis</name>
    <dbReference type="NCBI Taxonomy" id="41276"/>
    <lineage>
        <taxon>Bacteria</taxon>
        <taxon>Pseudomonadati</taxon>
        <taxon>Pseudomonadota</taxon>
        <taxon>Alphaproteobacteria</taxon>
        <taxon>Caulobacterales</taxon>
        <taxon>Caulobacteraceae</taxon>
        <taxon>Brevundimonas</taxon>
    </lineage>
</organism>
<reference evidence="3 7" key="4">
    <citation type="submission" date="2020-08" db="EMBL/GenBank/DDBJ databases">
        <title>Functional genomics of gut bacteria from endangered species of beetles.</title>
        <authorList>
            <person name="Carlos-Shanley C."/>
        </authorList>
    </citation>
    <scope>NUCLEOTIDE SEQUENCE [LARGE SCALE GENOMIC DNA]</scope>
    <source>
        <strain evidence="3 7">S00192</strain>
    </source>
</reference>
<evidence type="ECO:0000256" key="1">
    <source>
        <dbReference type="SAM" id="Phobius"/>
    </source>
</evidence>
<dbReference type="Proteomes" id="UP000556201">
    <property type="component" value="Unassembled WGS sequence"/>
</dbReference>
<keyword evidence="1" id="KW-0812">Transmembrane</keyword>
<evidence type="ECO:0000313" key="6">
    <source>
        <dbReference type="Proteomes" id="UP000251186"/>
    </source>
</evidence>
<dbReference type="GeneID" id="34015776"/>
<accession>A0A1Z3U7N6</accession>
<keyword evidence="1" id="KW-1133">Transmembrane helix</keyword>
<proteinExistence type="predicted"/>
<dbReference type="EMBL" id="JACHLJ010000003">
    <property type="protein sequence ID" value="MBB5772579.1"/>
    <property type="molecule type" value="Genomic_DNA"/>
</dbReference>
<dbReference type="KEGG" id="bvc:CEP68_07085"/>
<feature type="transmembrane region" description="Helical" evidence="1">
    <location>
        <begin position="46"/>
        <end position="67"/>
    </location>
</feature>
<dbReference type="Proteomes" id="UP000197050">
    <property type="component" value="Chromosome"/>
</dbReference>
<gene>
    <name evidence="2" type="ORF">CEP68_07085</name>
    <name evidence="3" type="ORF">HNP47_002595</name>
    <name evidence="4" type="ORF">NCTC11166_02584</name>
</gene>
<dbReference type="RefSeq" id="WP_088582506.1">
    <property type="nucleotide sequence ID" value="NZ_CP022048.2"/>
</dbReference>